<dbReference type="PROSITE" id="PS00211">
    <property type="entry name" value="ABC_TRANSPORTER_1"/>
    <property type="match status" value="1"/>
</dbReference>
<dbReference type="AlphaFoldDB" id="A0AA44J9R7"/>
<comment type="subcellular location">
    <subcellularLocation>
        <location evidence="1">Cell inner membrane</location>
        <topology evidence="1">Peripheral membrane protein</topology>
    </subcellularLocation>
</comment>
<evidence type="ECO:0000256" key="5">
    <source>
        <dbReference type="ARBA" id="ARBA00022741"/>
    </source>
</evidence>
<dbReference type="SUPFAM" id="SSF52540">
    <property type="entry name" value="P-loop containing nucleoside triphosphate hydrolases"/>
    <property type="match status" value="1"/>
</dbReference>
<protein>
    <submittedName>
        <fullName evidence="9">ABC transporter ATP-binding protein</fullName>
    </submittedName>
</protein>
<evidence type="ECO:0000256" key="3">
    <source>
        <dbReference type="ARBA" id="ARBA00022448"/>
    </source>
</evidence>
<keyword evidence="4" id="KW-1003">Cell membrane</keyword>
<dbReference type="Gene3D" id="3.40.50.300">
    <property type="entry name" value="P-loop containing nucleotide triphosphate hydrolases"/>
    <property type="match status" value="1"/>
</dbReference>
<dbReference type="GO" id="GO:0016887">
    <property type="term" value="F:ATP hydrolysis activity"/>
    <property type="evidence" value="ECO:0007669"/>
    <property type="project" value="InterPro"/>
</dbReference>
<dbReference type="InterPro" id="IPR013563">
    <property type="entry name" value="Oligopep_ABC_C"/>
</dbReference>
<dbReference type="Pfam" id="PF08352">
    <property type="entry name" value="oligo_HPY"/>
    <property type="match status" value="1"/>
</dbReference>
<dbReference type="GO" id="GO:0005524">
    <property type="term" value="F:ATP binding"/>
    <property type="evidence" value="ECO:0007669"/>
    <property type="project" value="UniProtKB-KW"/>
</dbReference>
<dbReference type="InterPro" id="IPR003593">
    <property type="entry name" value="AAA+_ATPase"/>
</dbReference>
<comment type="similarity">
    <text evidence="2">Belongs to the ABC transporter superfamily.</text>
</comment>
<dbReference type="EMBL" id="JAAMAY010000024">
    <property type="protein sequence ID" value="NTC29368.1"/>
    <property type="molecule type" value="Genomic_DNA"/>
</dbReference>
<keyword evidence="5" id="KW-0547">Nucleotide-binding</keyword>
<dbReference type="GO" id="GO:0055085">
    <property type="term" value="P:transmembrane transport"/>
    <property type="evidence" value="ECO:0007669"/>
    <property type="project" value="UniProtKB-ARBA"/>
</dbReference>
<dbReference type="Proteomes" id="UP000702952">
    <property type="component" value="Unassembled WGS sequence"/>
</dbReference>
<sequence>MTGAIILRTRDLCVAVPGSAGPVNAVRGLNMEVRRGETLGIVGESGCGKSLSALALAGLLPDRVNISGGTIELSGEDLRGLSARQWRSFHGRRIGMIFQDPMAALNPVLTIGEQLVEALLAHQRLSLANAREHAVHLLERVKLPDPRGCMFAYPHQLSGGMRQRVLIAIAIANKPDVLIADEPTTALDATVQAEILSLLADLQRETQMSLVLITHDLGLVSRWVDRVVVMYAGKAVESLPGNDLLHQAEHPYTRALLAARPVRRPTGHPRPRLAEIPGRVPPPIEPGNGCSFADRCNVALPICRSVAPLPVVSGERQVWCHAPIRNSIVRENVEA</sequence>
<evidence type="ECO:0000313" key="9">
    <source>
        <dbReference type="EMBL" id="NTC29368.1"/>
    </source>
</evidence>
<dbReference type="NCBIfam" id="TIGR01727">
    <property type="entry name" value="oligo_HPY"/>
    <property type="match status" value="1"/>
</dbReference>
<dbReference type="GO" id="GO:0005886">
    <property type="term" value="C:plasma membrane"/>
    <property type="evidence" value="ECO:0007669"/>
    <property type="project" value="UniProtKB-SubCell"/>
</dbReference>
<evidence type="ECO:0000256" key="1">
    <source>
        <dbReference type="ARBA" id="ARBA00004417"/>
    </source>
</evidence>
<dbReference type="InterPro" id="IPR050388">
    <property type="entry name" value="ABC_Ni/Peptide_Import"/>
</dbReference>
<gene>
    <name evidence="9" type="ORF">G6M46_14565</name>
</gene>
<evidence type="ECO:0000256" key="7">
    <source>
        <dbReference type="ARBA" id="ARBA00023136"/>
    </source>
</evidence>
<keyword evidence="3" id="KW-0813">Transport</keyword>
<evidence type="ECO:0000256" key="6">
    <source>
        <dbReference type="ARBA" id="ARBA00022840"/>
    </source>
</evidence>
<evidence type="ECO:0000259" key="8">
    <source>
        <dbReference type="PROSITE" id="PS50893"/>
    </source>
</evidence>
<accession>A0AA44J9R7</accession>
<evidence type="ECO:0000256" key="4">
    <source>
        <dbReference type="ARBA" id="ARBA00022475"/>
    </source>
</evidence>
<evidence type="ECO:0000256" key="2">
    <source>
        <dbReference type="ARBA" id="ARBA00005417"/>
    </source>
</evidence>
<dbReference type="PROSITE" id="PS50893">
    <property type="entry name" value="ABC_TRANSPORTER_2"/>
    <property type="match status" value="1"/>
</dbReference>
<dbReference type="GO" id="GO:0015833">
    <property type="term" value="P:peptide transport"/>
    <property type="evidence" value="ECO:0007669"/>
    <property type="project" value="InterPro"/>
</dbReference>
<organism evidence="9 10">
    <name type="scientific">Agrobacterium tumefaciens</name>
    <dbReference type="NCBI Taxonomy" id="358"/>
    <lineage>
        <taxon>Bacteria</taxon>
        <taxon>Pseudomonadati</taxon>
        <taxon>Pseudomonadota</taxon>
        <taxon>Alphaproteobacteria</taxon>
        <taxon>Hyphomicrobiales</taxon>
        <taxon>Rhizobiaceae</taxon>
        <taxon>Rhizobium/Agrobacterium group</taxon>
        <taxon>Agrobacterium</taxon>
        <taxon>Agrobacterium tumefaciens complex</taxon>
    </lineage>
</organism>
<comment type="caution">
    <text evidence="9">The sequence shown here is derived from an EMBL/GenBank/DDBJ whole genome shotgun (WGS) entry which is preliminary data.</text>
</comment>
<dbReference type="SMART" id="SM00382">
    <property type="entry name" value="AAA"/>
    <property type="match status" value="1"/>
</dbReference>
<dbReference type="CDD" id="cd03257">
    <property type="entry name" value="ABC_NikE_OppD_transporters"/>
    <property type="match status" value="1"/>
</dbReference>
<feature type="domain" description="ABC transporter" evidence="8">
    <location>
        <begin position="7"/>
        <end position="257"/>
    </location>
</feature>
<keyword evidence="7" id="KW-0472">Membrane</keyword>
<proteinExistence type="inferred from homology"/>
<name>A0AA44J9R7_AGRTU</name>
<reference evidence="9" key="1">
    <citation type="journal article" date="2020" name="Science">
        <title>Unexpected conservation and global transmission of agrobacterial virulence plasmids.</title>
        <authorList>
            <person name="Weisberg A.J."/>
            <person name="Davis E.W. 2nd"/>
            <person name="Tabima J."/>
            <person name="Belcher M.S."/>
            <person name="Miller M."/>
            <person name="Kuo C.H."/>
            <person name="Loper J.E."/>
            <person name="Grunwald N.J."/>
            <person name="Putnam M.L."/>
            <person name="Chang J.H."/>
        </authorList>
    </citation>
    <scope>NUCLEOTIDE SEQUENCE</scope>
    <source>
        <strain evidence="9">17-1853-1a</strain>
    </source>
</reference>
<keyword evidence="6 9" id="KW-0067">ATP-binding</keyword>
<evidence type="ECO:0000313" key="10">
    <source>
        <dbReference type="Proteomes" id="UP000702952"/>
    </source>
</evidence>
<dbReference type="RefSeq" id="WP_065658893.1">
    <property type="nucleotide sequence ID" value="NZ_CP123840.1"/>
</dbReference>
<dbReference type="Pfam" id="PF00005">
    <property type="entry name" value="ABC_tran"/>
    <property type="match status" value="1"/>
</dbReference>
<dbReference type="PANTHER" id="PTHR43297">
    <property type="entry name" value="OLIGOPEPTIDE TRANSPORT ATP-BINDING PROTEIN APPD"/>
    <property type="match status" value="1"/>
</dbReference>
<dbReference type="InterPro" id="IPR017871">
    <property type="entry name" value="ABC_transporter-like_CS"/>
</dbReference>
<dbReference type="InterPro" id="IPR027417">
    <property type="entry name" value="P-loop_NTPase"/>
</dbReference>
<dbReference type="FunFam" id="3.40.50.300:FF:000016">
    <property type="entry name" value="Oligopeptide ABC transporter ATP-binding component"/>
    <property type="match status" value="1"/>
</dbReference>
<dbReference type="PANTHER" id="PTHR43297:SF2">
    <property type="entry name" value="DIPEPTIDE TRANSPORT ATP-BINDING PROTEIN DPPD"/>
    <property type="match status" value="1"/>
</dbReference>
<dbReference type="InterPro" id="IPR003439">
    <property type="entry name" value="ABC_transporter-like_ATP-bd"/>
</dbReference>